<gene>
    <name evidence="3" type="ORF">AArcSt2_14230</name>
</gene>
<organism evidence="3 4">
    <name type="scientific">Natronocalculus amylovorans</name>
    <dbReference type="NCBI Taxonomy" id="2917812"/>
    <lineage>
        <taxon>Archaea</taxon>
        <taxon>Methanobacteriati</taxon>
        <taxon>Methanobacteriota</taxon>
        <taxon>Stenosarchaea group</taxon>
        <taxon>Halobacteria</taxon>
        <taxon>Halobacteriales</taxon>
        <taxon>Haloferacaceae</taxon>
        <taxon>Natronocalculus</taxon>
    </lineage>
</organism>
<dbReference type="SUPFAM" id="SSF55347">
    <property type="entry name" value="Glyceraldehyde-3-phosphate dehydrogenase-like, C-terminal domain"/>
    <property type="match status" value="1"/>
</dbReference>
<dbReference type="EMBL" id="JAKRVX010000007">
    <property type="protein sequence ID" value="MCL9818097.1"/>
    <property type="molecule type" value="Genomic_DNA"/>
</dbReference>
<dbReference type="RefSeq" id="WP_174655002.1">
    <property type="nucleotide sequence ID" value="NZ_JAKRVX010000007.1"/>
</dbReference>
<sequence>MVAETLSAGVIGVGSMGRHHARVYHELPDVILSGVTDVDYESAKTVAETYRTRSKSVSGLLRDVDLVSIAVPTQYHYQAAMEAIEAGVHVLIEKPIAETATQAKKLVRAAENAGVTLQVGHVERFNPAVQTVMDIIPELEIIAIDAQRLGPPVGREIQDSAAVDLMIHDLDIITSLVDEPVETVSAAETAAEQYVTATLTFESGIIGTLTASRVTQQKVRELSITAKECRVNVDYVSQSVTISRQSIPEYVESDGQVKYRHSNVIERPTVENGEPLRHELESFVSAIRSNGSPVVSGEDGLRALSLAQRVESNSLQTVEQAR</sequence>
<evidence type="ECO:0000259" key="2">
    <source>
        <dbReference type="Pfam" id="PF02894"/>
    </source>
</evidence>
<dbReference type="InterPro" id="IPR000683">
    <property type="entry name" value="Gfo/Idh/MocA-like_OxRdtase_N"/>
</dbReference>
<dbReference type="GO" id="GO:0000166">
    <property type="term" value="F:nucleotide binding"/>
    <property type="evidence" value="ECO:0007669"/>
    <property type="project" value="InterPro"/>
</dbReference>
<evidence type="ECO:0000259" key="1">
    <source>
        <dbReference type="Pfam" id="PF01408"/>
    </source>
</evidence>
<evidence type="ECO:0000313" key="3">
    <source>
        <dbReference type="EMBL" id="MCL9818097.1"/>
    </source>
</evidence>
<reference evidence="3" key="1">
    <citation type="journal article" date="2022" name="Syst. Appl. Microbiol.">
        <title>Natronocalculus amylovorans gen. nov., sp. nov., and Natranaeroarchaeum aerophilus sp. nov., dominant culturable amylolytic natronoarchaea from hypersaline soda lakes in southwestern Siberia.</title>
        <authorList>
            <person name="Sorokin D.Y."/>
            <person name="Elcheninov A.G."/>
            <person name="Khizhniak T.V."/>
            <person name="Koenen M."/>
            <person name="Bale N.J."/>
            <person name="Damste J.S.S."/>
            <person name="Kublanov I.V."/>
        </authorList>
    </citation>
    <scope>NUCLEOTIDE SEQUENCE</scope>
    <source>
        <strain evidence="3">AArc-St2</strain>
    </source>
</reference>
<dbReference type="Pfam" id="PF01408">
    <property type="entry name" value="GFO_IDH_MocA"/>
    <property type="match status" value="1"/>
</dbReference>
<dbReference type="InterPro" id="IPR036291">
    <property type="entry name" value="NAD(P)-bd_dom_sf"/>
</dbReference>
<feature type="domain" description="Gfo/Idh/MocA-like oxidoreductase C-terminal" evidence="2">
    <location>
        <begin position="155"/>
        <end position="309"/>
    </location>
</feature>
<keyword evidence="4" id="KW-1185">Reference proteome</keyword>
<dbReference type="PANTHER" id="PTHR43377">
    <property type="entry name" value="BILIVERDIN REDUCTASE A"/>
    <property type="match status" value="1"/>
</dbReference>
<reference evidence="3" key="2">
    <citation type="submission" date="2022-02" db="EMBL/GenBank/DDBJ databases">
        <authorList>
            <person name="Elcheninov A.G."/>
            <person name="Sorokin D.Y."/>
            <person name="Kublanov I.V."/>
        </authorList>
    </citation>
    <scope>NUCLEOTIDE SEQUENCE</scope>
    <source>
        <strain evidence="3">AArc-St2</strain>
    </source>
</reference>
<dbReference type="Gene3D" id="3.30.360.10">
    <property type="entry name" value="Dihydrodipicolinate Reductase, domain 2"/>
    <property type="match status" value="1"/>
</dbReference>
<dbReference type="InterPro" id="IPR004104">
    <property type="entry name" value="Gfo/Idh/MocA-like_OxRdtase_C"/>
</dbReference>
<dbReference type="Proteomes" id="UP001203207">
    <property type="component" value="Unassembled WGS sequence"/>
</dbReference>
<proteinExistence type="predicted"/>
<feature type="domain" description="Gfo/Idh/MocA-like oxidoreductase N-terminal" evidence="1">
    <location>
        <begin position="8"/>
        <end position="121"/>
    </location>
</feature>
<dbReference type="PANTHER" id="PTHR43377:SF1">
    <property type="entry name" value="BILIVERDIN REDUCTASE A"/>
    <property type="match status" value="1"/>
</dbReference>
<protein>
    <submittedName>
        <fullName evidence="3">Gfo/Idh/MocA family oxidoreductase</fullName>
    </submittedName>
</protein>
<comment type="caution">
    <text evidence="3">The sequence shown here is derived from an EMBL/GenBank/DDBJ whole genome shotgun (WGS) entry which is preliminary data.</text>
</comment>
<dbReference type="SUPFAM" id="SSF51735">
    <property type="entry name" value="NAD(P)-binding Rossmann-fold domains"/>
    <property type="match status" value="1"/>
</dbReference>
<name>A0AAE3K983_9EURY</name>
<dbReference type="AlphaFoldDB" id="A0AAE3K983"/>
<accession>A0AAE3K983</accession>
<dbReference type="Pfam" id="PF02894">
    <property type="entry name" value="GFO_IDH_MocA_C"/>
    <property type="match status" value="1"/>
</dbReference>
<dbReference type="InterPro" id="IPR051450">
    <property type="entry name" value="Gfo/Idh/MocA_Oxidoreductases"/>
</dbReference>
<evidence type="ECO:0000313" key="4">
    <source>
        <dbReference type="Proteomes" id="UP001203207"/>
    </source>
</evidence>
<dbReference type="Gene3D" id="3.40.50.720">
    <property type="entry name" value="NAD(P)-binding Rossmann-like Domain"/>
    <property type="match status" value="1"/>
</dbReference>